<reference evidence="2 3" key="1">
    <citation type="submission" date="2019-03" db="EMBL/GenBank/DDBJ databases">
        <title>Draft genome sequences of novel Actinobacteria.</title>
        <authorList>
            <person name="Sahin N."/>
            <person name="Ay H."/>
            <person name="Saygin H."/>
        </authorList>
    </citation>
    <scope>NUCLEOTIDE SEQUENCE [LARGE SCALE GENOMIC DNA]</scope>
    <source>
        <strain evidence="2 3">CH32</strain>
    </source>
</reference>
<dbReference type="RefSeq" id="WP_132611414.1">
    <property type="nucleotide sequence ID" value="NZ_SMKQ01000023.1"/>
</dbReference>
<dbReference type="Pfam" id="PF02575">
    <property type="entry name" value="YbaB_DNA_bd"/>
    <property type="match status" value="1"/>
</dbReference>
<feature type="compositionally biased region" description="Low complexity" evidence="1">
    <location>
        <begin position="102"/>
        <end position="117"/>
    </location>
</feature>
<sequence>MSEVSAFAEGRESDVAGLLRHVNDWAGVLNERLTTLAREHLDGTDRTGAVRARVSGAGRLVGLTIDPRGLRDLDNVQLAQAVMEAIAAARSAMGDRLTELTADPAGPDLPDGDPLAPHVERLLREG</sequence>
<protein>
    <submittedName>
        <fullName evidence="2">YbaB/EbfC family DNA-binding protein</fullName>
    </submittedName>
</protein>
<evidence type="ECO:0000313" key="2">
    <source>
        <dbReference type="EMBL" id="TDD51005.1"/>
    </source>
</evidence>
<feature type="region of interest" description="Disordered" evidence="1">
    <location>
        <begin position="98"/>
        <end position="117"/>
    </location>
</feature>
<keyword evidence="2" id="KW-0238">DNA-binding</keyword>
<evidence type="ECO:0000313" key="3">
    <source>
        <dbReference type="Proteomes" id="UP000295302"/>
    </source>
</evidence>
<dbReference type="Proteomes" id="UP000295302">
    <property type="component" value="Unassembled WGS sequence"/>
</dbReference>
<dbReference type="EMBL" id="SMKQ01000023">
    <property type="protein sequence ID" value="TDD51005.1"/>
    <property type="molecule type" value="Genomic_DNA"/>
</dbReference>
<evidence type="ECO:0000256" key="1">
    <source>
        <dbReference type="SAM" id="MobiDB-lite"/>
    </source>
</evidence>
<gene>
    <name evidence="2" type="ORF">E1286_11155</name>
</gene>
<accession>A0A4R4YZK5</accession>
<dbReference type="InterPro" id="IPR036894">
    <property type="entry name" value="YbaB-like_sf"/>
</dbReference>
<name>A0A4R4YZK5_9ACTN</name>
<dbReference type="InterPro" id="IPR004401">
    <property type="entry name" value="YbaB/EbfC"/>
</dbReference>
<dbReference type="Gene3D" id="3.30.1310.10">
    <property type="entry name" value="Nucleoid-associated protein YbaB-like domain"/>
    <property type="match status" value="1"/>
</dbReference>
<dbReference type="SUPFAM" id="SSF82607">
    <property type="entry name" value="YbaB-like"/>
    <property type="match status" value="1"/>
</dbReference>
<organism evidence="2 3">
    <name type="scientific">Nonomuraea terrae</name>
    <dbReference type="NCBI Taxonomy" id="2530383"/>
    <lineage>
        <taxon>Bacteria</taxon>
        <taxon>Bacillati</taxon>
        <taxon>Actinomycetota</taxon>
        <taxon>Actinomycetes</taxon>
        <taxon>Streptosporangiales</taxon>
        <taxon>Streptosporangiaceae</taxon>
        <taxon>Nonomuraea</taxon>
    </lineage>
</organism>
<keyword evidence="3" id="KW-1185">Reference proteome</keyword>
<dbReference type="GO" id="GO:0003677">
    <property type="term" value="F:DNA binding"/>
    <property type="evidence" value="ECO:0007669"/>
    <property type="project" value="UniProtKB-KW"/>
</dbReference>
<proteinExistence type="predicted"/>
<dbReference type="OrthoDB" id="3542755at2"/>
<comment type="caution">
    <text evidence="2">The sequence shown here is derived from an EMBL/GenBank/DDBJ whole genome shotgun (WGS) entry which is preliminary data.</text>
</comment>
<dbReference type="AlphaFoldDB" id="A0A4R4YZK5"/>